<evidence type="ECO:0000259" key="2">
    <source>
        <dbReference type="SMART" id="SM00666"/>
    </source>
</evidence>
<evidence type="ECO:0000313" key="4">
    <source>
        <dbReference type="Proteomes" id="UP001187471"/>
    </source>
</evidence>
<dbReference type="CDD" id="cd06410">
    <property type="entry name" value="PB1_UP2"/>
    <property type="match status" value="1"/>
</dbReference>
<dbReference type="Pfam" id="PF00564">
    <property type="entry name" value="PB1"/>
    <property type="match status" value="1"/>
</dbReference>
<sequence length="524" mass="56677">MDAPPPTPPSSTPTAPVTTHSDPMPPLPTAKLRLMCSYGGQIVPRPNTNSLCYVSGETRIVSVDRRATAATFSAFSAHLSRTLFNGRPFALKYQLPSEDLDALISVTTDEDLQNMLEEHDRIVSSSTPSRIRLFLFPPSTPDSVGSVLLDPKSESWFCDALKGTRIMQRGQADGSGAGTESGLMGRVSSVESLSNSGGDGKPGLEFGSVPESMVLETSSSFGSTGSSSSMSNVPPIGVVEDGGIAKLALPNMTESDNSVANAVPYPRTGTCQDHVVHVTSADFKVSPTNVESERHIMDTSSMTPMQNTVQFPGYQLPQVSDWKHQPEVQYIQASGHYIPQYATGMLPVPSYYSMYHPQMQQQSAYLPSQPHQIYVLPVRPNQPYNMSVPCNLNETTNVASCRPPLHLNPVMISSQVAYKEGVTAVPNPESAKEVYRMVPAAPFDTALYNQYQQQYVAPQEMHRPSESMATSSIANAGSDNQFDDDLAYAQIYKSQPPAPSLATSLLPEASTQTYANKQVGTLQP</sequence>
<feature type="compositionally biased region" description="Pro residues" evidence="1">
    <location>
        <begin position="1"/>
        <end position="11"/>
    </location>
</feature>
<feature type="domain" description="PB1" evidence="2">
    <location>
        <begin position="46"/>
        <end position="138"/>
    </location>
</feature>
<feature type="region of interest" description="Disordered" evidence="1">
    <location>
        <begin position="498"/>
        <end position="524"/>
    </location>
</feature>
<evidence type="ECO:0000256" key="1">
    <source>
        <dbReference type="SAM" id="MobiDB-lite"/>
    </source>
</evidence>
<protein>
    <recommendedName>
        <fullName evidence="2">PB1 domain-containing protein</fullName>
    </recommendedName>
</protein>
<gene>
    <name evidence="3" type="ORF">RJ640_010995</name>
</gene>
<dbReference type="AlphaFoldDB" id="A0AA88SCN2"/>
<dbReference type="PANTHER" id="PTHR31066">
    <property type="entry name" value="OS05G0427100 PROTEIN-RELATED"/>
    <property type="match status" value="1"/>
</dbReference>
<accession>A0AA88SCN2</accession>
<dbReference type="Proteomes" id="UP001187471">
    <property type="component" value="Unassembled WGS sequence"/>
</dbReference>
<reference evidence="3" key="1">
    <citation type="submission" date="2022-12" db="EMBL/GenBank/DDBJ databases">
        <title>Draft genome assemblies for two species of Escallonia (Escalloniales).</title>
        <authorList>
            <person name="Chanderbali A."/>
            <person name="Dervinis C."/>
            <person name="Anghel I."/>
            <person name="Soltis D."/>
            <person name="Soltis P."/>
            <person name="Zapata F."/>
        </authorList>
    </citation>
    <scope>NUCLEOTIDE SEQUENCE</scope>
    <source>
        <strain evidence="3">UCBG92.1500</strain>
        <tissue evidence="3">Leaf</tissue>
    </source>
</reference>
<dbReference type="InterPro" id="IPR000270">
    <property type="entry name" value="PB1_dom"/>
</dbReference>
<dbReference type="EMBL" id="JAVXUO010001034">
    <property type="protein sequence ID" value="KAK2986770.1"/>
    <property type="molecule type" value="Genomic_DNA"/>
</dbReference>
<feature type="compositionally biased region" description="Polar residues" evidence="1">
    <location>
        <begin position="512"/>
        <end position="524"/>
    </location>
</feature>
<feature type="compositionally biased region" description="Low complexity" evidence="1">
    <location>
        <begin position="500"/>
        <end position="511"/>
    </location>
</feature>
<feature type="region of interest" description="Disordered" evidence="1">
    <location>
        <begin position="1"/>
        <end position="26"/>
    </location>
</feature>
<organism evidence="3 4">
    <name type="scientific">Escallonia rubra</name>
    <dbReference type="NCBI Taxonomy" id="112253"/>
    <lineage>
        <taxon>Eukaryota</taxon>
        <taxon>Viridiplantae</taxon>
        <taxon>Streptophyta</taxon>
        <taxon>Embryophyta</taxon>
        <taxon>Tracheophyta</taxon>
        <taxon>Spermatophyta</taxon>
        <taxon>Magnoliopsida</taxon>
        <taxon>eudicotyledons</taxon>
        <taxon>Gunneridae</taxon>
        <taxon>Pentapetalae</taxon>
        <taxon>asterids</taxon>
        <taxon>campanulids</taxon>
        <taxon>Escalloniales</taxon>
        <taxon>Escalloniaceae</taxon>
        <taxon>Escallonia</taxon>
    </lineage>
</organism>
<proteinExistence type="predicted"/>
<dbReference type="SUPFAM" id="SSF54277">
    <property type="entry name" value="CAD &amp; PB1 domains"/>
    <property type="match status" value="1"/>
</dbReference>
<dbReference type="InterPro" id="IPR053198">
    <property type="entry name" value="Gynoecium_Dev_Regulator"/>
</dbReference>
<dbReference type="SMART" id="SM00666">
    <property type="entry name" value="PB1"/>
    <property type="match status" value="1"/>
</dbReference>
<dbReference type="Gene3D" id="3.10.20.90">
    <property type="entry name" value="Phosphatidylinositol 3-kinase Catalytic Subunit, Chain A, domain 1"/>
    <property type="match status" value="1"/>
</dbReference>
<comment type="caution">
    <text evidence="3">The sequence shown here is derived from an EMBL/GenBank/DDBJ whole genome shotgun (WGS) entry which is preliminary data.</text>
</comment>
<keyword evidence="4" id="KW-1185">Reference proteome</keyword>
<evidence type="ECO:0000313" key="3">
    <source>
        <dbReference type="EMBL" id="KAK2986770.1"/>
    </source>
</evidence>
<name>A0AA88SCN2_9ASTE</name>
<dbReference type="PANTHER" id="PTHR31066:SF88">
    <property type="entry name" value="PB1 DOMAIN-CONTAINING PROTEIN"/>
    <property type="match status" value="1"/>
</dbReference>